<dbReference type="InterPro" id="IPR006439">
    <property type="entry name" value="HAD-SF_hydro_IA"/>
</dbReference>
<dbReference type="SFLD" id="SFLDS00003">
    <property type="entry name" value="Haloacid_Dehalogenase"/>
    <property type="match status" value="1"/>
</dbReference>
<evidence type="ECO:0000256" key="3">
    <source>
        <dbReference type="ARBA" id="ARBA00022553"/>
    </source>
</evidence>
<dbReference type="PANTHER" id="PTHR46193">
    <property type="entry name" value="6-PHOSPHOGLUCONATE PHOSPHATASE"/>
    <property type="match status" value="1"/>
</dbReference>
<dbReference type="GO" id="GO:0016787">
    <property type="term" value="F:hydrolase activity"/>
    <property type="evidence" value="ECO:0007669"/>
    <property type="project" value="UniProtKB-KW"/>
</dbReference>
<dbReference type="AlphaFoldDB" id="A0A6G9YHA4"/>
<evidence type="ECO:0000256" key="2">
    <source>
        <dbReference type="ARBA" id="ARBA00006171"/>
    </source>
</evidence>
<keyword evidence="7" id="KW-0119">Carbohydrate metabolism</keyword>
<evidence type="ECO:0000256" key="5">
    <source>
        <dbReference type="ARBA" id="ARBA00022842"/>
    </source>
</evidence>
<dbReference type="Gene3D" id="1.10.150.240">
    <property type="entry name" value="Putative phosphatase, domain 2"/>
    <property type="match status" value="1"/>
</dbReference>
<evidence type="ECO:0000256" key="11">
    <source>
        <dbReference type="SAM" id="MobiDB-lite"/>
    </source>
</evidence>
<comment type="similarity">
    <text evidence="2">Belongs to the HAD-like hydrolase superfamily. CbbY/CbbZ/Gph/YieH family.</text>
</comment>
<evidence type="ECO:0000313" key="13">
    <source>
        <dbReference type="Proteomes" id="UP000503540"/>
    </source>
</evidence>
<evidence type="ECO:0000313" key="12">
    <source>
        <dbReference type="EMBL" id="QIS12571.1"/>
    </source>
</evidence>
<evidence type="ECO:0000256" key="10">
    <source>
        <dbReference type="ARBA" id="ARBA00044991"/>
    </source>
</evidence>
<name>A0A6G9YHA4_9NOCA</name>
<dbReference type="SFLD" id="SFLDG01129">
    <property type="entry name" value="C1.5:_HAD__Beta-PGM__Phosphata"/>
    <property type="match status" value="1"/>
</dbReference>
<evidence type="ECO:0000256" key="4">
    <source>
        <dbReference type="ARBA" id="ARBA00022723"/>
    </source>
</evidence>
<feature type="region of interest" description="Disordered" evidence="11">
    <location>
        <begin position="51"/>
        <end position="99"/>
    </location>
</feature>
<dbReference type="GO" id="GO:0008801">
    <property type="term" value="F:beta-phosphoglucomutase activity"/>
    <property type="evidence" value="ECO:0007669"/>
    <property type="project" value="UniProtKB-EC"/>
</dbReference>
<gene>
    <name evidence="12" type="ORF">F5544_23565</name>
</gene>
<dbReference type="InterPro" id="IPR036412">
    <property type="entry name" value="HAD-like_sf"/>
</dbReference>
<keyword evidence="6" id="KW-0413">Isomerase</keyword>
<organism evidence="12 13">
    <name type="scientific">Nocardia arthritidis</name>
    <dbReference type="NCBI Taxonomy" id="228602"/>
    <lineage>
        <taxon>Bacteria</taxon>
        <taxon>Bacillati</taxon>
        <taxon>Actinomycetota</taxon>
        <taxon>Actinomycetes</taxon>
        <taxon>Mycobacteriales</taxon>
        <taxon>Nocardiaceae</taxon>
        <taxon>Nocardia</taxon>
    </lineage>
</organism>
<dbReference type="PANTHER" id="PTHR46193:SF18">
    <property type="entry name" value="HEXITOL PHOSPHATASE B"/>
    <property type="match status" value="1"/>
</dbReference>
<dbReference type="EC" id="5.4.2.6" evidence="9"/>
<dbReference type="Gene3D" id="3.40.50.1000">
    <property type="entry name" value="HAD superfamily/HAD-like"/>
    <property type="match status" value="1"/>
</dbReference>
<reference evidence="12 13" key="1">
    <citation type="journal article" date="2019" name="ACS Chem. Biol.">
        <title>Identification and Mobilization of a Cryptic Antibiotic Biosynthesis Gene Locus from a Human-Pathogenic Nocardia Isolate.</title>
        <authorList>
            <person name="Herisse M."/>
            <person name="Ishida K."/>
            <person name="Porter J.L."/>
            <person name="Howden B."/>
            <person name="Hertweck C."/>
            <person name="Stinear T.P."/>
            <person name="Pidot S.J."/>
        </authorList>
    </citation>
    <scope>NUCLEOTIDE SEQUENCE [LARGE SCALE GENOMIC DNA]</scope>
    <source>
        <strain evidence="12 13">AUSMDU00012717</strain>
    </source>
</reference>
<dbReference type="NCBIfam" id="TIGR02009">
    <property type="entry name" value="PGMB-YQAB-SF"/>
    <property type="match status" value="1"/>
</dbReference>
<protein>
    <recommendedName>
        <fullName evidence="10">Beta-phosphoglucomutase</fullName>
        <ecNumber evidence="9">5.4.2.6</ecNumber>
    </recommendedName>
</protein>
<evidence type="ECO:0000256" key="7">
    <source>
        <dbReference type="ARBA" id="ARBA00023277"/>
    </source>
</evidence>
<evidence type="ECO:0000256" key="1">
    <source>
        <dbReference type="ARBA" id="ARBA00001946"/>
    </source>
</evidence>
<dbReference type="InterPro" id="IPR051600">
    <property type="entry name" value="Beta-PGM-like"/>
</dbReference>
<keyword evidence="3" id="KW-0597">Phosphoprotein</keyword>
<dbReference type="InterPro" id="IPR023198">
    <property type="entry name" value="PGP-like_dom2"/>
</dbReference>
<evidence type="ECO:0000256" key="9">
    <source>
        <dbReference type="ARBA" id="ARBA00044968"/>
    </source>
</evidence>
<feature type="region of interest" description="Disordered" evidence="11">
    <location>
        <begin position="115"/>
        <end position="140"/>
    </location>
</feature>
<sequence length="407" mass="44085">MPEDLPAHRQLGQAHIPRRAGTRAVLQLHRVDMPVVVVECEGLQHRSVVQRPLPDQHRRRRGELEAPVDGRGIRKSAIRDGQRDRRRAQLQHSSARYGHRHVHSERFVSLAEQVGSCPPAPRRHHRQSANPPPDHLVERTNRPPRLAARFPGYRGPVAQPADARLGLPAAISVALFDLDGVLTNTAVAHRRAWREVFDGFLARRCGAGFQPFTDDDYLRYVDGRPRADGVREFLRSRSIALPEGESGDPPSDSSVQGLGNRKNRLLLSIIDREGVHVYPGAVKYLSAVRAAGLKIGVVTSSANAVAVLAAAGLTRFVDARIDAQEIARRGLRGKPAPDAFRACAEALGVRPPRAAVFEDAVAGVAAGRAGDFGFVVGVDRTGDGAHAEALRAAGADMVVADPAELAR</sequence>
<keyword evidence="12" id="KW-0378">Hydrolase</keyword>
<evidence type="ECO:0000256" key="8">
    <source>
        <dbReference type="ARBA" id="ARBA00044926"/>
    </source>
</evidence>
<comment type="cofactor">
    <cofactor evidence="1">
        <name>Mg(2+)</name>
        <dbReference type="ChEBI" id="CHEBI:18420"/>
    </cofactor>
</comment>
<keyword evidence="5" id="KW-0460">Magnesium</keyword>
<dbReference type="SUPFAM" id="SSF56784">
    <property type="entry name" value="HAD-like"/>
    <property type="match status" value="1"/>
</dbReference>
<dbReference type="InterPro" id="IPR010976">
    <property type="entry name" value="B-phosphoglucomutase_hydrolase"/>
</dbReference>
<comment type="catalytic activity">
    <reaction evidence="8">
        <text>beta-D-glucose 1-phosphate = beta-D-glucose 6-phosphate</text>
        <dbReference type="Rhea" id="RHEA:20113"/>
        <dbReference type="ChEBI" id="CHEBI:57684"/>
        <dbReference type="ChEBI" id="CHEBI:58247"/>
        <dbReference type="EC" id="5.4.2.6"/>
    </reaction>
</comment>
<dbReference type="InterPro" id="IPR023214">
    <property type="entry name" value="HAD_sf"/>
</dbReference>
<dbReference type="EMBL" id="CP046172">
    <property type="protein sequence ID" value="QIS12571.1"/>
    <property type="molecule type" value="Genomic_DNA"/>
</dbReference>
<evidence type="ECO:0000256" key="6">
    <source>
        <dbReference type="ARBA" id="ARBA00023235"/>
    </source>
</evidence>
<dbReference type="NCBIfam" id="TIGR01509">
    <property type="entry name" value="HAD-SF-IA-v3"/>
    <property type="match status" value="1"/>
</dbReference>
<keyword evidence="4" id="KW-0479">Metal-binding</keyword>
<dbReference type="Pfam" id="PF00702">
    <property type="entry name" value="Hydrolase"/>
    <property type="match status" value="1"/>
</dbReference>
<proteinExistence type="inferred from homology"/>
<accession>A0A6G9YHA4</accession>
<dbReference type="GO" id="GO:0046872">
    <property type="term" value="F:metal ion binding"/>
    <property type="evidence" value="ECO:0007669"/>
    <property type="project" value="UniProtKB-KW"/>
</dbReference>
<keyword evidence="13" id="KW-1185">Reference proteome</keyword>
<dbReference type="Proteomes" id="UP000503540">
    <property type="component" value="Chromosome"/>
</dbReference>
<dbReference type="KEGG" id="nah:F5544_23565"/>